<sequence length="489" mass="54764">MKELEGAVERLRPFVDSNTWDYCIIWKLGDDPSRFIEWLGCCCSGGSGTGNYDHVKIKEESGEEQKLTPFCRDVHLMHPLRTKACEALAQFPSFMALYSGIHGEVLTTNQSKWLSLANDPESSPSDESVGTTVLIPVFGGLIELFAAKHIPKDQKFVELVVAQCNASVDHKFVPEGIYANVSLDEQCVDPSIKENPHNFASAMQLLTFIPRIQVLPAGAHPSYEGLSSVSTPSIEHPSFDSNCCYIAQNMPLKQSVGKSCGGKRSKYKNHALKEEMGLVLDCNKNEVVKDNKGGSQRLGKENNRSKNLISERKRRNKIKDGLFALRTLVPKISKMDRAAILGDAVEYIRELKQEVEELQDELKENEEDCQKDNAELKSSKSDEIDEGTRYLPPPEHNKTSPEGGKKAITEVQVEVNQIDKRDFLIKLFCEHKRGGFVKLMEAINSLELQVLDANITTLNDKVLNILRVEAHKENIRPKKLRDSLIELTG</sequence>
<comment type="caution">
    <text evidence="1">The sequence shown here is derived from an EMBL/GenBank/DDBJ whole genome shotgun (WGS) entry which is preliminary data.</text>
</comment>
<proteinExistence type="predicted"/>
<reference evidence="1 2" key="1">
    <citation type="journal article" date="2023" name="Science">
        <title>Complex scaffold remodeling in plant triterpene biosynthesis.</title>
        <authorList>
            <person name="De La Pena R."/>
            <person name="Hodgson H."/>
            <person name="Liu J.C."/>
            <person name="Stephenson M.J."/>
            <person name="Martin A.C."/>
            <person name="Owen C."/>
            <person name="Harkess A."/>
            <person name="Leebens-Mack J."/>
            <person name="Jimenez L.E."/>
            <person name="Osbourn A."/>
            <person name="Sattely E.S."/>
        </authorList>
    </citation>
    <scope>NUCLEOTIDE SEQUENCE [LARGE SCALE GENOMIC DNA]</scope>
    <source>
        <strain evidence="2">cv. JPN11</strain>
        <tissue evidence="1">Leaf</tissue>
    </source>
</reference>
<dbReference type="Proteomes" id="UP001164539">
    <property type="component" value="Chromosome 9"/>
</dbReference>
<evidence type="ECO:0000313" key="1">
    <source>
        <dbReference type="EMBL" id="KAJ4711098.1"/>
    </source>
</evidence>
<keyword evidence="2" id="KW-1185">Reference proteome</keyword>
<gene>
    <name evidence="1" type="ORF">OWV82_017174</name>
</gene>
<dbReference type="EMBL" id="CM051402">
    <property type="protein sequence ID" value="KAJ4711098.1"/>
    <property type="molecule type" value="Genomic_DNA"/>
</dbReference>
<protein>
    <submittedName>
        <fullName evidence="1">Transcription factor bHLH90</fullName>
    </submittedName>
</protein>
<accession>A0ACC1XJK7</accession>
<name>A0ACC1XJK7_MELAZ</name>
<evidence type="ECO:0000313" key="2">
    <source>
        <dbReference type="Proteomes" id="UP001164539"/>
    </source>
</evidence>
<organism evidence="1 2">
    <name type="scientific">Melia azedarach</name>
    <name type="common">Chinaberry tree</name>
    <dbReference type="NCBI Taxonomy" id="155640"/>
    <lineage>
        <taxon>Eukaryota</taxon>
        <taxon>Viridiplantae</taxon>
        <taxon>Streptophyta</taxon>
        <taxon>Embryophyta</taxon>
        <taxon>Tracheophyta</taxon>
        <taxon>Spermatophyta</taxon>
        <taxon>Magnoliopsida</taxon>
        <taxon>eudicotyledons</taxon>
        <taxon>Gunneridae</taxon>
        <taxon>Pentapetalae</taxon>
        <taxon>rosids</taxon>
        <taxon>malvids</taxon>
        <taxon>Sapindales</taxon>
        <taxon>Meliaceae</taxon>
        <taxon>Melia</taxon>
    </lineage>
</organism>